<dbReference type="EMBL" id="LT629710">
    <property type="protein sequence ID" value="SDO64383.1"/>
    <property type="molecule type" value="Genomic_DNA"/>
</dbReference>
<name>A0A1H0L8Q7_9ACTN</name>
<reference evidence="1 2" key="1">
    <citation type="submission" date="2016-10" db="EMBL/GenBank/DDBJ databases">
        <authorList>
            <person name="de Groot N.N."/>
        </authorList>
    </citation>
    <scope>NUCLEOTIDE SEQUENCE [LARGE SCALE GENOMIC DNA]</scope>
    <source>
        <strain evidence="2">P4-7,KCTC 19426,CECT 7604</strain>
    </source>
</reference>
<dbReference type="AlphaFoldDB" id="A0A1H0L8Q7"/>
<dbReference type="Proteomes" id="UP000198741">
    <property type="component" value="Chromosome I"/>
</dbReference>
<evidence type="ECO:0000313" key="2">
    <source>
        <dbReference type="Proteomes" id="UP000198741"/>
    </source>
</evidence>
<protein>
    <submittedName>
        <fullName evidence="1">Uncharacterized protein</fullName>
    </submittedName>
</protein>
<accession>A0A1H0L8Q7</accession>
<evidence type="ECO:0000313" key="1">
    <source>
        <dbReference type="EMBL" id="SDO64383.1"/>
    </source>
</evidence>
<organism evidence="1 2">
    <name type="scientific">Nakamurella panacisegetis</name>
    <dbReference type="NCBI Taxonomy" id="1090615"/>
    <lineage>
        <taxon>Bacteria</taxon>
        <taxon>Bacillati</taxon>
        <taxon>Actinomycetota</taxon>
        <taxon>Actinomycetes</taxon>
        <taxon>Nakamurellales</taxon>
        <taxon>Nakamurellaceae</taxon>
        <taxon>Nakamurella</taxon>
    </lineage>
</organism>
<proteinExistence type="predicted"/>
<sequence length="331" mass="33094">MNRSLGAAALAGVALVLVGCGSKSGPTAADVQVESTSLAAAQTSPTTSADQGSTVTAVDPCQKLSKADVQPFFTVPIVIEVPEPWNTATTKACSFSSAGTLATTLSVKITAGEDAQTMALLNQGSTDHTTFGGVGTSAWHLKGSTEMTALEGTSSNPVFCSISTTGWKELAGKKDLADVTNIPDAAATTIAEQYGTLCNKIFGNGTSSATMTVAAPATGGSAATTAPSGSVLPVGSTLAGLLPLPEGMDCSGSKTTVDSEGTTCVTTFADASAAYNFFLAQLPAKGMTIDKIEPPKAGSTVVGITFSGGGTGMFDSLSIVNGVVRISLQKQ</sequence>
<dbReference type="PROSITE" id="PS51257">
    <property type="entry name" value="PROKAR_LIPOPROTEIN"/>
    <property type="match status" value="1"/>
</dbReference>
<gene>
    <name evidence="1" type="ORF">SAMN04515671_1567</name>
</gene>
<keyword evidence="2" id="KW-1185">Reference proteome</keyword>
<dbReference type="RefSeq" id="WP_090475470.1">
    <property type="nucleotide sequence ID" value="NZ_LT629710.1"/>
</dbReference>